<sequence length="192" mass="22282">MATTKELEKNVSSLELLWNQAFQNIDAWVEREQVREDNLLKFANLFAANVKQNQENLKELAKQFSIELSNWEKTSREELLTATISLQSFFPIKSYEEINDKLDGFKNVAKTNISSPLNNLVNGQFADKYVSTLEKFIELRRNNRNLFVKNLKGSASIIRTNQSAFLNTITNQVKNVIFPFHKYLERSNELTN</sequence>
<evidence type="ECO:0000313" key="2">
    <source>
        <dbReference type="EMBL" id="MCM2534285.1"/>
    </source>
</evidence>
<evidence type="ECO:0000256" key="1">
    <source>
        <dbReference type="SAM" id="Coils"/>
    </source>
</evidence>
<feature type="coiled-coil region" evidence="1">
    <location>
        <begin position="47"/>
        <end position="74"/>
    </location>
</feature>
<keyword evidence="1" id="KW-0175">Coiled coil</keyword>
<dbReference type="EMBL" id="JAMQCR010000002">
    <property type="protein sequence ID" value="MCM2534285.1"/>
    <property type="molecule type" value="Genomic_DNA"/>
</dbReference>
<gene>
    <name evidence="2" type="ORF">NDK43_20430</name>
</gene>
<evidence type="ECO:0000313" key="3">
    <source>
        <dbReference type="Proteomes" id="UP001523262"/>
    </source>
</evidence>
<keyword evidence="3" id="KW-1185">Reference proteome</keyword>
<comment type="caution">
    <text evidence="2">The sequence shown here is derived from an EMBL/GenBank/DDBJ whole genome shotgun (WGS) entry which is preliminary data.</text>
</comment>
<proteinExistence type="predicted"/>
<organism evidence="2 3">
    <name type="scientific">Neobacillus pocheonensis</name>
    <dbReference type="NCBI Taxonomy" id="363869"/>
    <lineage>
        <taxon>Bacteria</taxon>
        <taxon>Bacillati</taxon>
        <taxon>Bacillota</taxon>
        <taxon>Bacilli</taxon>
        <taxon>Bacillales</taxon>
        <taxon>Bacillaceae</taxon>
        <taxon>Neobacillus</taxon>
    </lineage>
</organism>
<name>A0ABT0WD90_9BACI</name>
<reference evidence="2 3" key="1">
    <citation type="submission" date="2022-06" db="EMBL/GenBank/DDBJ databases">
        <authorList>
            <person name="Jeon C.O."/>
        </authorList>
    </citation>
    <scope>NUCLEOTIDE SEQUENCE [LARGE SCALE GENOMIC DNA]</scope>
    <source>
        <strain evidence="2 3">KCTC 13943</strain>
    </source>
</reference>
<protein>
    <submittedName>
        <fullName evidence="2">Uncharacterized protein</fullName>
    </submittedName>
</protein>
<dbReference type="Proteomes" id="UP001523262">
    <property type="component" value="Unassembled WGS sequence"/>
</dbReference>
<accession>A0ABT0WD90</accession>